<feature type="region of interest" description="Disordered" evidence="1">
    <location>
        <begin position="292"/>
        <end position="325"/>
    </location>
</feature>
<feature type="compositionally biased region" description="Basic and acidic residues" evidence="1">
    <location>
        <begin position="179"/>
        <end position="191"/>
    </location>
</feature>
<keyword evidence="3" id="KW-1185">Reference proteome</keyword>
<evidence type="ECO:0000313" key="2">
    <source>
        <dbReference type="EMBL" id="CAG8484056.1"/>
    </source>
</evidence>
<reference evidence="2" key="1">
    <citation type="submission" date="2021-06" db="EMBL/GenBank/DDBJ databases">
        <authorList>
            <person name="Kallberg Y."/>
            <person name="Tangrot J."/>
            <person name="Rosling A."/>
        </authorList>
    </citation>
    <scope>NUCLEOTIDE SEQUENCE</scope>
    <source>
        <strain evidence="2">IA702</strain>
    </source>
</reference>
<feature type="region of interest" description="Disordered" evidence="1">
    <location>
        <begin position="28"/>
        <end position="52"/>
    </location>
</feature>
<dbReference type="Proteomes" id="UP000789572">
    <property type="component" value="Unassembled WGS sequence"/>
</dbReference>
<dbReference type="OrthoDB" id="2437297at2759"/>
<feature type="region of interest" description="Disordered" evidence="1">
    <location>
        <begin position="172"/>
        <end position="191"/>
    </location>
</feature>
<feature type="compositionally biased region" description="Basic and acidic residues" evidence="1">
    <location>
        <begin position="423"/>
        <end position="432"/>
    </location>
</feature>
<accession>A0A9N8WDZ4</accession>
<feature type="region of interest" description="Disordered" evidence="1">
    <location>
        <begin position="236"/>
        <end position="259"/>
    </location>
</feature>
<evidence type="ECO:0000256" key="1">
    <source>
        <dbReference type="SAM" id="MobiDB-lite"/>
    </source>
</evidence>
<proteinExistence type="predicted"/>
<feature type="compositionally biased region" description="Low complexity" evidence="1">
    <location>
        <begin position="297"/>
        <end position="311"/>
    </location>
</feature>
<gene>
    <name evidence="2" type="ORF">POCULU_LOCUS1706</name>
</gene>
<comment type="caution">
    <text evidence="2">The sequence shown here is derived from an EMBL/GenBank/DDBJ whole genome shotgun (WGS) entry which is preliminary data.</text>
</comment>
<dbReference type="AlphaFoldDB" id="A0A9N8WDZ4"/>
<dbReference type="EMBL" id="CAJVPJ010000137">
    <property type="protein sequence ID" value="CAG8484056.1"/>
    <property type="molecule type" value="Genomic_DNA"/>
</dbReference>
<feature type="compositionally biased region" description="Low complexity" evidence="1">
    <location>
        <begin position="242"/>
        <end position="252"/>
    </location>
</feature>
<organism evidence="2 3">
    <name type="scientific">Paraglomus occultum</name>
    <dbReference type="NCBI Taxonomy" id="144539"/>
    <lineage>
        <taxon>Eukaryota</taxon>
        <taxon>Fungi</taxon>
        <taxon>Fungi incertae sedis</taxon>
        <taxon>Mucoromycota</taxon>
        <taxon>Glomeromycotina</taxon>
        <taxon>Glomeromycetes</taxon>
        <taxon>Paraglomerales</taxon>
        <taxon>Paraglomeraceae</taxon>
        <taxon>Paraglomus</taxon>
    </lineage>
</organism>
<sequence length="450" mass="51252">MSHSVNTNSVYTDDHTKNHEYHDNCTESQQTLTSSSSTVHTQRPTHTYTTYTYPYTKPNRVPKRPLEAVQSDSLNIGSIISRMDSLYNTQFYSWIKNPQNREYAALRVRPLIQEYNSLSHTAHVLRWIAKDWKPNEAKDLFRLVTETWDDGKRRLLMFYLVRAEREEEGYLKKRRRTGKSGEKESDGREHSRYQWNASQVCDGVEIGGHRTLSGAISVPNTPTANISMSHNNNNERRHVAVSSSSSSSNSSSTRNDIESASVRLRPVVRSATWDSTSSTVLPSIATYSHSSRGYSNLQLPHPQSPSHSHPSNYVSPPPSATLPPLNLSVSSATTHNTNLQPLQPPLQSTHHSYNLPYLSHVHTCQSHDAVFLRPIINSEPTRMVYPYSHGDRTGVVRNGIVYQAYPGYVNNYTQIQHERIGEESMKAMGEERRRRRRRNSDVEKSDVMSE</sequence>
<feature type="region of interest" description="Disordered" evidence="1">
    <location>
        <begin position="423"/>
        <end position="450"/>
    </location>
</feature>
<protein>
    <submittedName>
        <fullName evidence="2">8519_t:CDS:1</fullName>
    </submittedName>
</protein>
<evidence type="ECO:0000313" key="3">
    <source>
        <dbReference type="Proteomes" id="UP000789572"/>
    </source>
</evidence>
<name>A0A9N8WDZ4_9GLOM</name>
<feature type="compositionally biased region" description="Basic and acidic residues" evidence="1">
    <location>
        <begin position="439"/>
        <end position="450"/>
    </location>
</feature>